<dbReference type="RefSeq" id="WP_286301007.1">
    <property type="nucleotide sequence ID" value="NZ_AP027728.1"/>
</dbReference>
<sequence>MWTSDELWPGLLQSFAWLAGLGVVVGLGIWWARRRGSDTLALSVTRSLAGIVIGLSLVGLIFGGINQFVAQPTWLNDNMRTWVDDHLGSLQSPACDVDGSFVEGSPAAEGALSYCKGAINYLPHTPRLALFLAAVFTFLATIAVAWSIYTAALLASQREPFHPSVHRTFTRAALVTLGAGLVADVATTIGMTLAARALEWTPGVTVPYVFQPPVWPFAVALGLLALAAIFRYGAQLQRETEGLV</sequence>
<name>A0ABM8FXT6_9MICO</name>
<feature type="transmembrane region" description="Helical" evidence="1">
    <location>
        <begin position="128"/>
        <end position="151"/>
    </location>
</feature>
<organism evidence="2 3">
    <name type="scientific">Microbacterium suwonense</name>
    <dbReference type="NCBI Taxonomy" id="683047"/>
    <lineage>
        <taxon>Bacteria</taxon>
        <taxon>Bacillati</taxon>
        <taxon>Actinomycetota</taxon>
        <taxon>Actinomycetes</taxon>
        <taxon>Micrococcales</taxon>
        <taxon>Microbacteriaceae</taxon>
        <taxon>Microbacterium</taxon>
    </lineage>
</organism>
<keyword evidence="1" id="KW-1133">Transmembrane helix</keyword>
<protein>
    <recommendedName>
        <fullName evidence="4">DUF2975 domain-containing protein</fullName>
    </recommendedName>
</protein>
<keyword evidence="1" id="KW-0472">Membrane</keyword>
<feature type="transmembrane region" description="Helical" evidence="1">
    <location>
        <begin position="12"/>
        <end position="32"/>
    </location>
</feature>
<proteinExistence type="predicted"/>
<accession>A0ABM8FXT6</accession>
<dbReference type="EMBL" id="AP027728">
    <property type="protein sequence ID" value="BDZ40471.1"/>
    <property type="molecule type" value="Genomic_DNA"/>
</dbReference>
<feature type="transmembrane region" description="Helical" evidence="1">
    <location>
        <begin position="214"/>
        <end position="234"/>
    </location>
</feature>
<gene>
    <name evidence="2" type="ORF">GCM10025863_30850</name>
</gene>
<keyword evidence="3" id="KW-1185">Reference proteome</keyword>
<feature type="transmembrane region" description="Helical" evidence="1">
    <location>
        <begin position="44"/>
        <end position="65"/>
    </location>
</feature>
<dbReference type="Proteomes" id="UP001321543">
    <property type="component" value="Chromosome"/>
</dbReference>
<keyword evidence="1" id="KW-0812">Transmembrane</keyword>
<evidence type="ECO:0000313" key="3">
    <source>
        <dbReference type="Proteomes" id="UP001321543"/>
    </source>
</evidence>
<evidence type="ECO:0000256" key="1">
    <source>
        <dbReference type="SAM" id="Phobius"/>
    </source>
</evidence>
<evidence type="ECO:0000313" key="2">
    <source>
        <dbReference type="EMBL" id="BDZ40471.1"/>
    </source>
</evidence>
<reference evidence="3" key="1">
    <citation type="journal article" date="2019" name="Int. J. Syst. Evol. Microbiol.">
        <title>The Global Catalogue of Microorganisms (GCM) 10K type strain sequencing project: providing services to taxonomists for standard genome sequencing and annotation.</title>
        <authorList>
            <consortium name="The Broad Institute Genomics Platform"/>
            <consortium name="The Broad Institute Genome Sequencing Center for Infectious Disease"/>
            <person name="Wu L."/>
            <person name="Ma J."/>
        </authorList>
    </citation>
    <scope>NUCLEOTIDE SEQUENCE [LARGE SCALE GENOMIC DNA]</scope>
    <source>
        <strain evidence="3">NBRC 106310</strain>
    </source>
</reference>
<feature type="transmembrane region" description="Helical" evidence="1">
    <location>
        <begin position="172"/>
        <end position="194"/>
    </location>
</feature>
<evidence type="ECO:0008006" key="4">
    <source>
        <dbReference type="Google" id="ProtNLM"/>
    </source>
</evidence>